<sequence>MLRRTPLYEEHSQAKAHFVDFAGWEMPLHYGSQIDEHHRVRQHLGIFDVSHMGIVDIKGENATSFLRFLLANDIAKLKEPCRALYSCILNDTGGVIDDLIVYYLSHSHYRLVINAATREKDVAWMKKQSRSYQVSVNEQPKMCIIAIQGPEVFSVAQKVFDEAINVKLTQLKPFQFILSDDLLIARTGYTGEDGLEMILPDAQARELWQRAVRGGVRPCGLGARDTLRLEAGLNLYGIDMDETTSPLCSNLGWTVSWDDPNRNFIGRTALENQLDRGIEEQLIGLIMEEPGVFRNHQKIWLNNQQKGEITSGSFSPTLKQAIALARIPNEAFEAASIERRGKQIPVKIIKPPFVRRGKKTF</sequence>
<keyword evidence="3 7" id="KW-0032">Aminotransferase</keyword>
<keyword evidence="11" id="KW-1185">Reference proteome</keyword>
<reference evidence="10 11" key="1">
    <citation type="journal article" date="2015" name="Genome Biol. Evol.">
        <title>Distinctive Genome Reduction Rates Revealed by Genomic Analyses of Two Coxiella-Like Endosymbionts in Ticks.</title>
        <authorList>
            <person name="Gottlieb Y."/>
            <person name="Lalzar I."/>
            <person name="Klasson L."/>
        </authorList>
    </citation>
    <scope>NUCLEOTIDE SEQUENCE [LARGE SCALE GENOMIC DNA]</scope>
    <source>
        <strain evidence="10 11">CRt</strain>
    </source>
</reference>
<dbReference type="Pfam" id="PF08669">
    <property type="entry name" value="GCV_T_C"/>
    <property type="match status" value="1"/>
</dbReference>
<dbReference type="InterPro" id="IPR029043">
    <property type="entry name" value="GcvT/YgfZ_C"/>
</dbReference>
<name>A0ABN4HQZ4_9COXI</name>
<evidence type="ECO:0000256" key="4">
    <source>
        <dbReference type="ARBA" id="ARBA00022679"/>
    </source>
</evidence>
<dbReference type="InterPro" id="IPR022903">
    <property type="entry name" value="GcvT_bac"/>
</dbReference>
<dbReference type="Gene3D" id="3.30.70.1400">
    <property type="entry name" value="Aminomethyltransferase beta-barrel domains"/>
    <property type="match status" value="1"/>
</dbReference>
<dbReference type="Pfam" id="PF01571">
    <property type="entry name" value="GCV_T"/>
    <property type="match status" value="1"/>
</dbReference>
<evidence type="ECO:0000259" key="9">
    <source>
        <dbReference type="Pfam" id="PF08669"/>
    </source>
</evidence>
<comment type="subunit">
    <text evidence="7">The glycine cleavage system is composed of four proteins: P, T, L and H.</text>
</comment>
<evidence type="ECO:0000313" key="11">
    <source>
        <dbReference type="Proteomes" id="UP000063965"/>
    </source>
</evidence>
<proteinExistence type="inferred from homology"/>
<gene>
    <name evidence="10" type="primary">gvcT</name>
    <name evidence="7" type="synonym">gcvT</name>
    <name evidence="10" type="ORF">CleRT_02040</name>
</gene>
<dbReference type="InterPro" id="IPR027266">
    <property type="entry name" value="TrmE/GcvT-like"/>
</dbReference>
<dbReference type="PANTHER" id="PTHR43757:SF2">
    <property type="entry name" value="AMINOMETHYLTRANSFERASE, MITOCHONDRIAL"/>
    <property type="match status" value="1"/>
</dbReference>
<dbReference type="EC" id="2.1.2.10" evidence="2 7"/>
<dbReference type="EMBL" id="CP011126">
    <property type="protein sequence ID" value="AKQ33234.1"/>
    <property type="molecule type" value="Genomic_DNA"/>
</dbReference>
<evidence type="ECO:0000256" key="2">
    <source>
        <dbReference type="ARBA" id="ARBA00012616"/>
    </source>
</evidence>
<comment type="catalytic activity">
    <reaction evidence="6 7">
        <text>N(6)-[(R)-S(8)-aminomethyldihydrolipoyl]-L-lysyl-[protein] + (6S)-5,6,7,8-tetrahydrofolate = N(6)-[(R)-dihydrolipoyl]-L-lysyl-[protein] + (6R)-5,10-methylene-5,6,7,8-tetrahydrofolate + NH4(+)</text>
        <dbReference type="Rhea" id="RHEA:16945"/>
        <dbReference type="Rhea" id="RHEA-COMP:10475"/>
        <dbReference type="Rhea" id="RHEA-COMP:10492"/>
        <dbReference type="ChEBI" id="CHEBI:15636"/>
        <dbReference type="ChEBI" id="CHEBI:28938"/>
        <dbReference type="ChEBI" id="CHEBI:57453"/>
        <dbReference type="ChEBI" id="CHEBI:83100"/>
        <dbReference type="ChEBI" id="CHEBI:83143"/>
        <dbReference type="EC" id="2.1.2.10"/>
    </reaction>
</comment>
<evidence type="ECO:0000313" key="10">
    <source>
        <dbReference type="EMBL" id="AKQ33234.1"/>
    </source>
</evidence>
<evidence type="ECO:0000256" key="3">
    <source>
        <dbReference type="ARBA" id="ARBA00022576"/>
    </source>
</evidence>
<dbReference type="Gene3D" id="3.30.1360.120">
    <property type="entry name" value="Probable tRNA modification gtpase trme, domain 1"/>
    <property type="match status" value="1"/>
</dbReference>
<dbReference type="InterPro" id="IPR013977">
    <property type="entry name" value="GcvT_C"/>
</dbReference>
<organism evidence="10 11">
    <name type="scientific">Candidatus Coxiella mudrowiae</name>
    <dbReference type="NCBI Taxonomy" id="2054173"/>
    <lineage>
        <taxon>Bacteria</taxon>
        <taxon>Pseudomonadati</taxon>
        <taxon>Pseudomonadota</taxon>
        <taxon>Gammaproteobacteria</taxon>
        <taxon>Legionellales</taxon>
        <taxon>Coxiellaceae</taxon>
        <taxon>Coxiella</taxon>
    </lineage>
</organism>
<dbReference type="Proteomes" id="UP000063965">
    <property type="component" value="Chromosome"/>
</dbReference>
<dbReference type="HAMAP" id="MF_00259">
    <property type="entry name" value="GcvT"/>
    <property type="match status" value="1"/>
</dbReference>
<dbReference type="InterPro" id="IPR006222">
    <property type="entry name" value="GCVT_N"/>
</dbReference>
<evidence type="ECO:0000259" key="8">
    <source>
        <dbReference type="Pfam" id="PF01571"/>
    </source>
</evidence>
<dbReference type="NCBIfam" id="TIGR00528">
    <property type="entry name" value="gcvT"/>
    <property type="match status" value="1"/>
</dbReference>
<accession>A0ABN4HQZ4</accession>
<evidence type="ECO:0000256" key="6">
    <source>
        <dbReference type="ARBA" id="ARBA00047665"/>
    </source>
</evidence>
<comment type="similarity">
    <text evidence="1 7">Belongs to the GcvT family.</text>
</comment>
<dbReference type="InterPro" id="IPR028896">
    <property type="entry name" value="GcvT/YgfZ/DmdA"/>
</dbReference>
<keyword evidence="4 7" id="KW-0808">Transferase</keyword>
<dbReference type="Gene3D" id="4.10.1250.10">
    <property type="entry name" value="Aminomethyltransferase fragment"/>
    <property type="match status" value="1"/>
</dbReference>
<protein>
    <recommendedName>
        <fullName evidence="2 7">Aminomethyltransferase</fullName>
        <ecNumber evidence="2 7">2.1.2.10</ecNumber>
    </recommendedName>
    <alternativeName>
        <fullName evidence="5 7">Glycine cleavage system T protein</fullName>
    </alternativeName>
</protein>
<dbReference type="SUPFAM" id="SSF103025">
    <property type="entry name" value="Folate-binding domain"/>
    <property type="match status" value="1"/>
</dbReference>
<feature type="domain" description="GCVT N-terminal" evidence="8">
    <location>
        <begin position="7"/>
        <end position="258"/>
    </location>
</feature>
<evidence type="ECO:0000256" key="5">
    <source>
        <dbReference type="ARBA" id="ARBA00031395"/>
    </source>
</evidence>
<dbReference type="PANTHER" id="PTHR43757">
    <property type="entry name" value="AMINOMETHYLTRANSFERASE"/>
    <property type="match status" value="1"/>
</dbReference>
<dbReference type="PIRSF" id="PIRSF006487">
    <property type="entry name" value="GcvT"/>
    <property type="match status" value="1"/>
</dbReference>
<feature type="domain" description="Aminomethyltransferase C-terminal" evidence="9">
    <location>
        <begin position="281"/>
        <end position="354"/>
    </location>
</feature>
<comment type="function">
    <text evidence="7">The glycine cleavage system catalyzes the degradation of glycine.</text>
</comment>
<dbReference type="SUPFAM" id="SSF101790">
    <property type="entry name" value="Aminomethyltransferase beta-barrel domain"/>
    <property type="match status" value="1"/>
</dbReference>
<dbReference type="Gene3D" id="2.40.30.110">
    <property type="entry name" value="Aminomethyltransferase beta-barrel domains"/>
    <property type="match status" value="1"/>
</dbReference>
<evidence type="ECO:0000256" key="7">
    <source>
        <dbReference type="HAMAP-Rule" id="MF_00259"/>
    </source>
</evidence>
<dbReference type="NCBIfam" id="NF001567">
    <property type="entry name" value="PRK00389.1"/>
    <property type="match status" value="1"/>
</dbReference>
<evidence type="ECO:0000256" key="1">
    <source>
        <dbReference type="ARBA" id="ARBA00008609"/>
    </source>
</evidence>
<dbReference type="InterPro" id="IPR006223">
    <property type="entry name" value="GcvT"/>
</dbReference>